<dbReference type="EMBL" id="JAVFKP010000006">
    <property type="protein sequence ID" value="MDQ4628659.1"/>
    <property type="molecule type" value="Genomic_DNA"/>
</dbReference>
<feature type="signal peptide" evidence="1">
    <location>
        <begin position="1"/>
        <end position="19"/>
    </location>
</feature>
<feature type="chain" id="PRO_5047021770" evidence="1">
    <location>
        <begin position="20"/>
        <end position="136"/>
    </location>
</feature>
<protein>
    <submittedName>
        <fullName evidence="2">Uncharacterized protein</fullName>
    </submittedName>
</protein>
<evidence type="ECO:0000313" key="3">
    <source>
        <dbReference type="Proteomes" id="UP001237592"/>
    </source>
</evidence>
<dbReference type="RefSeq" id="WP_307780246.1">
    <property type="nucleotide sequence ID" value="NZ_JAVFKP010000006.1"/>
</dbReference>
<evidence type="ECO:0000256" key="1">
    <source>
        <dbReference type="SAM" id="SignalP"/>
    </source>
</evidence>
<accession>A0ABU0Y0M2</accession>
<evidence type="ECO:0000313" key="2">
    <source>
        <dbReference type="EMBL" id="MDQ4628659.1"/>
    </source>
</evidence>
<name>A0ABU0Y0M2_9BURK</name>
<gene>
    <name evidence="2" type="ORF">RB624_22510</name>
</gene>
<dbReference type="Proteomes" id="UP001237592">
    <property type="component" value="Unassembled WGS sequence"/>
</dbReference>
<comment type="caution">
    <text evidence="2">The sequence shown here is derived from an EMBL/GenBank/DDBJ whole genome shotgun (WGS) entry which is preliminary data.</text>
</comment>
<sequence>MKKTVAIITLSLLPCVAFAAAKTITSPVEIQKILAQIPVTDKDFAYKNVGERIERIGLKISSIRIDKVGKEDAEPPLYQAGDELIYISTSEPSEVVKAICPIMGSPMFTKRRGKYIASGRTAYWLMHNKCETGEKQ</sequence>
<proteinExistence type="predicted"/>
<reference evidence="2 3" key="1">
    <citation type="submission" date="2023-08" db="EMBL/GenBank/DDBJ databases">
        <title>Draft genome sequence of Janthinobacterium lividum.</title>
        <authorList>
            <person name="Chun B.H."/>
            <person name="Lee Y."/>
        </authorList>
    </citation>
    <scope>NUCLEOTIDE SEQUENCE [LARGE SCALE GENOMIC DNA]</scope>
    <source>
        <strain evidence="2 3">AMJK</strain>
    </source>
</reference>
<keyword evidence="1" id="KW-0732">Signal</keyword>
<keyword evidence="3" id="KW-1185">Reference proteome</keyword>
<organism evidence="2 3">
    <name type="scientific">Janthinobacterium lividum</name>
    <dbReference type="NCBI Taxonomy" id="29581"/>
    <lineage>
        <taxon>Bacteria</taxon>
        <taxon>Pseudomonadati</taxon>
        <taxon>Pseudomonadota</taxon>
        <taxon>Betaproteobacteria</taxon>
        <taxon>Burkholderiales</taxon>
        <taxon>Oxalobacteraceae</taxon>
        <taxon>Janthinobacterium</taxon>
    </lineage>
</organism>